<dbReference type="RefSeq" id="WP_125150219.1">
    <property type="nucleotide sequence ID" value="NZ_UYIN01000024.1"/>
</dbReference>
<keyword evidence="1" id="KW-0238">DNA-binding</keyword>
<keyword evidence="4" id="KW-1185">Reference proteome</keyword>
<feature type="domain" description="HTH cro/C1-type" evidence="2">
    <location>
        <begin position="20"/>
        <end position="75"/>
    </location>
</feature>
<dbReference type="InterPro" id="IPR010982">
    <property type="entry name" value="Lambda_DNA-bd_dom_sf"/>
</dbReference>
<evidence type="ECO:0000256" key="1">
    <source>
        <dbReference type="ARBA" id="ARBA00023125"/>
    </source>
</evidence>
<dbReference type="Proteomes" id="UP000277570">
    <property type="component" value="Unassembled WGS sequence"/>
</dbReference>
<gene>
    <name evidence="3" type="ORF">NCTC10913_04904</name>
</gene>
<dbReference type="SMART" id="SM00530">
    <property type="entry name" value="HTH_XRE"/>
    <property type="match status" value="2"/>
</dbReference>
<protein>
    <submittedName>
        <fullName evidence="3">XRE family transcriptional regulator</fullName>
    </submittedName>
</protein>
<organism evidence="3 4">
    <name type="scientific">Clostridium carnis</name>
    <dbReference type="NCBI Taxonomy" id="1530"/>
    <lineage>
        <taxon>Bacteria</taxon>
        <taxon>Bacillati</taxon>
        <taxon>Bacillota</taxon>
        <taxon>Clostridia</taxon>
        <taxon>Eubacteriales</taxon>
        <taxon>Clostridiaceae</taxon>
        <taxon>Clostridium</taxon>
    </lineage>
</organism>
<proteinExistence type="predicted"/>
<dbReference type="EMBL" id="UYIN01000024">
    <property type="protein sequence ID" value="VDG74657.1"/>
    <property type="molecule type" value="Genomic_DNA"/>
</dbReference>
<comment type="caution">
    <text evidence="3">The sequence shown here is derived from an EMBL/GenBank/DDBJ whole genome shotgun (WGS) entry which is preliminary data.</text>
</comment>
<dbReference type="PANTHER" id="PTHR46558">
    <property type="entry name" value="TRACRIPTIONAL REGULATORY PROTEIN-RELATED-RELATED"/>
    <property type="match status" value="1"/>
</dbReference>
<dbReference type="PANTHER" id="PTHR46558:SF11">
    <property type="entry name" value="HTH-TYPE TRANSCRIPTIONAL REGULATOR XRE"/>
    <property type="match status" value="1"/>
</dbReference>
<name>A0ABY6T0R8_9CLOT</name>
<dbReference type="Gene3D" id="1.10.260.40">
    <property type="entry name" value="lambda repressor-like DNA-binding domains"/>
    <property type="match status" value="2"/>
</dbReference>
<evidence type="ECO:0000313" key="3">
    <source>
        <dbReference type="EMBL" id="VDG74657.1"/>
    </source>
</evidence>
<dbReference type="PROSITE" id="PS50943">
    <property type="entry name" value="HTH_CROC1"/>
    <property type="match status" value="1"/>
</dbReference>
<sequence length="139" mass="15984">MLTTIKIDMLEKGDTIGECLKYHRLSANLTQNELAEIVGFSNGACIKDIELGKKLPGREIAKKLAEYFKLNTKYFYDPYLEDTDNLDLILKEYRSKHDLTIKQAANKFNVAPSAWSTWENKIACVNRNKYSELKELGLF</sequence>
<dbReference type="InterPro" id="IPR001387">
    <property type="entry name" value="Cro/C1-type_HTH"/>
</dbReference>
<dbReference type="SUPFAM" id="SSF47413">
    <property type="entry name" value="lambda repressor-like DNA-binding domains"/>
    <property type="match status" value="2"/>
</dbReference>
<evidence type="ECO:0000313" key="4">
    <source>
        <dbReference type="Proteomes" id="UP000277570"/>
    </source>
</evidence>
<reference evidence="3 4" key="1">
    <citation type="submission" date="2018-11" db="EMBL/GenBank/DDBJ databases">
        <authorList>
            <consortium name="Pathogen Informatics"/>
        </authorList>
    </citation>
    <scope>NUCLEOTIDE SEQUENCE [LARGE SCALE GENOMIC DNA]</scope>
    <source>
        <strain evidence="3 4">NCTC10913</strain>
    </source>
</reference>
<dbReference type="CDD" id="cd00093">
    <property type="entry name" value="HTH_XRE"/>
    <property type="match status" value="2"/>
</dbReference>
<accession>A0ABY6T0R8</accession>
<evidence type="ECO:0000259" key="2">
    <source>
        <dbReference type="PROSITE" id="PS50943"/>
    </source>
</evidence>
<dbReference type="Pfam" id="PF12844">
    <property type="entry name" value="HTH_19"/>
    <property type="match status" value="1"/>
</dbReference>